<feature type="transmembrane region" description="Helical" evidence="1">
    <location>
        <begin position="259"/>
        <end position="282"/>
    </location>
</feature>
<dbReference type="Pfam" id="PF07699">
    <property type="entry name" value="Ephrin_rec_like"/>
    <property type="match status" value="1"/>
</dbReference>
<reference evidence="4" key="1">
    <citation type="submission" date="2016-11" db="UniProtKB">
        <authorList>
            <consortium name="WormBaseParasite"/>
        </authorList>
    </citation>
    <scope>IDENTIFICATION</scope>
</reference>
<evidence type="ECO:0000313" key="4">
    <source>
        <dbReference type="WBParaSite" id="maker-unitig_22898-snap-gene-0.2-mRNA-1"/>
    </source>
</evidence>
<dbReference type="WBParaSite" id="maker-unitig_22898-snap-gene-0.2-mRNA-1">
    <property type="protein sequence ID" value="maker-unitig_22898-snap-gene-0.2-mRNA-1"/>
    <property type="gene ID" value="maker-unitig_22898-snap-gene-0.2"/>
</dbReference>
<dbReference type="InterPro" id="IPR011641">
    <property type="entry name" value="Tyr-kin_ephrin_A/B_rcpt-like"/>
</dbReference>
<keyword evidence="1" id="KW-1133">Transmembrane helix</keyword>
<keyword evidence="1" id="KW-0812">Transmembrane</keyword>
<sequence>MTDTECQEFVAKSVSLAIKRAVGSSGGVCRLSQEPPTEVIAHGHHSLLIMAACLKLHVLPLLAPVVLQLVICLATDAISFGLSSGSKKRTPATVTGARTRATKKRSFANFLAMEVSSPFDTETNSPFMFLYCANAVRWNITGQSIDLRCPLGLLESAPAALTDAGDHGKPQALKKVIGRQRLLLSVKYDWECCVGTYSSDWGSVDCHECPPSYTTRKVGSTKQFELHPVATYKMENNIKELLTYFGVDESDEYKKFTMLAVFLLSPWLVFVICLLVSLAYGYSEVTDSEKRSNSKRELGSILLRIRRNYNVLMAEHQRL</sequence>
<dbReference type="AlphaFoldDB" id="A0A1I8F6U9"/>
<keyword evidence="3" id="KW-1185">Reference proteome</keyword>
<dbReference type="Proteomes" id="UP000095280">
    <property type="component" value="Unplaced"/>
</dbReference>
<keyword evidence="1" id="KW-0472">Membrane</keyword>
<feature type="domain" description="Tyrosine-protein kinase ephrin type A/B receptor-like" evidence="2">
    <location>
        <begin position="191"/>
        <end position="223"/>
    </location>
</feature>
<name>A0A1I8F6U9_9PLAT</name>
<evidence type="ECO:0000256" key="1">
    <source>
        <dbReference type="SAM" id="Phobius"/>
    </source>
</evidence>
<proteinExistence type="predicted"/>
<protein>
    <submittedName>
        <fullName evidence="4">Ephrin_rec_like domain-containing protein</fullName>
    </submittedName>
</protein>
<evidence type="ECO:0000259" key="2">
    <source>
        <dbReference type="Pfam" id="PF07699"/>
    </source>
</evidence>
<accession>A0A1I8F6U9</accession>
<evidence type="ECO:0000313" key="3">
    <source>
        <dbReference type="Proteomes" id="UP000095280"/>
    </source>
</evidence>
<organism evidence="3 4">
    <name type="scientific">Macrostomum lignano</name>
    <dbReference type="NCBI Taxonomy" id="282301"/>
    <lineage>
        <taxon>Eukaryota</taxon>
        <taxon>Metazoa</taxon>
        <taxon>Spiralia</taxon>
        <taxon>Lophotrochozoa</taxon>
        <taxon>Platyhelminthes</taxon>
        <taxon>Rhabditophora</taxon>
        <taxon>Macrostomorpha</taxon>
        <taxon>Macrostomida</taxon>
        <taxon>Macrostomidae</taxon>
        <taxon>Macrostomum</taxon>
    </lineage>
</organism>